<sequence>MPRRTSVATQRTGWARSAGLRKRGCGSTACFCWCSEAFPGRCTSNECCRPRRRPEPRASHSWLESAVWSWPFLLRSLERSLVTPVSLLSSWKLLEHTKSGKALDGHSLWIFLRLATDRLFSLE</sequence>
<gene>
    <name evidence="1" type="ORF">OESDEN_22467</name>
</gene>
<evidence type="ECO:0000313" key="2">
    <source>
        <dbReference type="Proteomes" id="UP000053660"/>
    </source>
</evidence>
<accession>A0A0B1RXW3</accession>
<protein>
    <submittedName>
        <fullName evidence="1">Uncharacterized protein</fullName>
    </submittedName>
</protein>
<evidence type="ECO:0000313" key="1">
    <source>
        <dbReference type="EMBL" id="KHJ77913.1"/>
    </source>
</evidence>
<organism evidence="1 2">
    <name type="scientific">Oesophagostomum dentatum</name>
    <name type="common">Nodular worm</name>
    <dbReference type="NCBI Taxonomy" id="61180"/>
    <lineage>
        <taxon>Eukaryota</taxon>
        <taxon>Metazoa</taxon>
        <taxon>Ecdysozoa</taxon>
        <taxon>Nematoda</taxon>
        <taxon>Chromadorea</taxon>
        <taxon>Rhabditida</taxon>
        <taxon>Rhabditina</taxon>
        <taxon>Rhabditomorpha</taxon>
        <taxon>Strongyloidea</taxon>
        <taxon>Strongylidae</taxon>
        <taxon>Oesophagostomum</taxon>
    </lineage>
</organism>
<dbReference type="AlphaFoldDB" id="A0A0B1RXW3"/>
<proteinExistence type="predicted"/>
<dbReference type="EMBL" id="KN610295">
    <property type="protein sequence ID" value="KHJ77913.1"/>
    <property type="molecule type" value="Genomic_DNA"/>
</dbReference>
<dbReference type="Proteomes" id="UP000053660">
    <property type="component" value="Unassembled WGS sequence"/>
</dbReference>
<name>A0A0B1RXW3_OESDE</name>
<reference evidence="1 2" key="1">
    <citation type="submission" date="2014-03" db="EMBL/GenBank/DDBJ databases">
        <title>Draft genome of the hookworm Oesophagostomum dentatum.</title>
        <authorList>
            <person name="Mitreva M."/>
        </authorList>
    </citation>
    <scope>NUCLEOTIDE SEQUENCE [LARGE SCALE GENOMIC DNA]</scope>
    <source>
        <strain evidence="1 2">OD-Hann</strain>
    </source>
</reference>
<keyword evidence="2" id="KW-1185">Reference proteome</keyword>